<evidence type="ECO:0000313" key="6">
    <source>
        <dbReference type="Proteomes" id="UP000006867"/>
    </source>
</evidence>
<evidence type="ECO:0000256" key="3">
    <source>
        <dbReference type="ARBA" id="ARBA00022679"/>
    </source>
</evidence>
<evidence type="ECO:0000259" key="4">
    <source>
        <dbReference type="Pfam" id="PF00155"/>
    </source>
</evidence>
<dbReference type="Pfam" id="PF00155">
    <property type="entry name" value="Aminotran_1_2"/>
    <property type="match status" value="1"/>
</dbReference>
<comment type="cofactor">
    <cofactor evidence="1">
        <name>pyridoxal 5'-phosphate</name>
        <dbReference type="ChEBI" id="CHEBI:597326"/>
    </cofactor>
</comment>
<dbReference type="EMBL" id="CP002207">
    <property type="protein sequence ID" value="ADP31863.1"/>
    <property type="molecule type" value="Genomic_DNA"/>
</dbReference>
<accession>A0ABM5LVT6</accession>
<dbReference type="InterPro" id="IPR015422">
    <property type="entry name" value="PyrdxlP-dep_Trfase_small"/>
</dbReference>
<dbReference type="InterPro" id="IPR004839">
    <property type="entry name" value="Aminotransferase_I/II_large"/>
</dbReference>
<reference evidence="5 6" key="1">
    <citation type="journal article" date="2011" name="Front. Microbiol.">
        <title>Genomic signatures of strain selection and enhancement in Bacillus atrophaeus var. globigii, a historical biowarfare simulant.</title>
        <authorList>
            <person name="Gibbons H.S."/>
            <person name="Broomall S.M."/>
            <person name="McNew L.A."/>
            <person name="Daligault H."/>
            <person name="Chapman C."/>
            <person name="Bruce D."/>
            <person name="Karavis M."/>
            <person name="Krepps M."/>
            <person name="McGregor P.A."/>
            <person name="Hong C."/>
            <person name="Park K.H."/>
            <person name="Akmal A."/>
            <person name="Feldman A."/>
            <person name="Lin J.S."/>
            <person name="Chang W.E."/>
            <person name="Higgs B.W."/>
            <person name="Demirev P."/>
            <person name="Lindquist J."/>
            <person name="Liem A."/>
            <person name="Fochler E."/>
            <person name="Read T.D."/>
            <person name="Tapia R."/>
            <person name="Johnson S."/>
            <person name="Bishop-Lilly K.A."/>
            <person name="Detter C."/>
            <person name="Han C."/>
            <person name="Sozhamannan S."/>
            <person name="Rosenzweig C.N."/>
            <person name="Skowronski E.W."/>
        </authorList>
    </citation>
    <scope>NUCLEOTIDE SEQUENCE [LARGE SCALE GENOMIC DNA]</scope>
    <source>
        <strain evidence="5 6">1942</strain>
    </source>
</reference>
<dbReference type="Gene3D" id="3.90.1150.10">
    <property type="entry name" value="Aspartate Aminotransferase, domain 1"/>
    <property type="match status" value="1"/>
</dbReference>
<evidence type="ECO:0000313" key="5">
    <source>
        <dbReference type="EMBL" id="ADP31863.1"/>
    </source>
</evidence>
<dbReference type="SUPFAM" id="SSF53383">
    <property type="entry name" value="PLP-dependent transferases"/>
    <property type="match status" value="1"/>
</dbReference>
<dbReference type="Proteomes" id="UP000006867">
    <property type="component" value="Chromosome"/>
</dbReference>
<evidence type="ECO:0000256" key="1">
    <source>
        <dbReference type="ARBA" id="ARBA00001933"/>
    </source>
</evidence>
<dbReference type="InterPro" id="IPR050881">
    <property type="entry name" value="LL-DAP_aminotransferase"/>
</dbReference>
<dbReference type="CDD" id="cd00609">
    <property type="entry name" value="AAT_like"/>
    <property type="match status" value="1"/>
</dbReference>
<dbReference type="Gene3D" id="3.40.640.10">
    <property type="entry name" value="Type I PLP-dependent aspartate aminotransferase-like (Major domain)"/>
    <property type="match status" value="1"/>
</dbReference>
<evidence type="ECO:0000256" key="2">
    <source>
        <dbReference type="ARBA" id="ARBA00022576"/>
    </source>
</evidence>
<name>A0ABM5LVT6_BACA1</name>
<dbReference type="PANTHER" id="PTHR42832">
    <property type="entry name" value="AMINO ACID AMINOTRANSFERASE"/>
    <property type="match status" value="1"/>
</dbReference>
<dbReference type="NCBIfam" id="NF005977">
    <property type="entry name" value="PRK08068.1"/>
    <property type="match status" value="1"/>
</dbReference>
<dbReference type="InterPro" id="IPR015424">
    <property type="entry name" value="PyrdxlP-dep_Trfase"/>
</dbReference>
<dbReference type="InterPro" id="IPR015421">
    <property type="entry name" value="PyrdxlP-dep_Trfase_major"/>
</dbReference>
<sequence>MKFEHSHVLTQLPEQFFASLVKKVNQKLQEGHDVINLGQGNPDLPTPDHIVEEMKNAIADPENHKYSSFRGSYHFKKAAAAFYQREYGVKADPESEIAILFGGKAGLVELPQCLLNPGDTILVPDPGYPDYWSGVALAKAEMEMMPLIEERGFLPDYSRLSSDVKEKAKLMYLNYPNNPTGAVATSDFFEETVSFAKENGICVVHDFAYGAVGFDGHKPLSFLQIEGAKDIGIEIYTLSKTYNMAGWRVGFAVGNASVIEAINLYQDHMFVSLFKATQQAAAAALLSDQTCVAEQNAMYESRRQAWITACREIGWDVTAPAGSFFAWLPVPDGYTSQEFSDLLLEKANVAVASGNGFGEYGEGYIRVGLLTSEERLKEAASRIGKLNLFDKKALTTDFNNGIIQNNL</sequence>
<keyword evidence="6" id="KW-1185">Reference proteome</keyword>
<dbReference type="PANTHER" id="PTHR42832:SF3">
    <property type="entry name" value="L-GLUTAMINE--4-(METHYLSULFANYL)-2-OXOBUTANOATE AMINOTRANSFERASE"/>
    <property type="match status" value="1"/>
</dbReference>
<protein>
    <submittedName>
        <fullName evidence="5">Transaminase</fullName>
    </submittedName>
</protein>
<dbReference type="RefSeq" id="WP_003327323.1">
    <property type="nucleotide sequence ID" value="NC_014639.1"/>
</dbReference>
<keyword evidence="3" id="KW-0808">Transferase</keyword>
<gene>
    <name evidence="5" type="ordered locus">BATR1942_04545</name>
</gene>
<keyword evidence="2" id="KW-0032">Aminotransferase</keyword>
<organism evidence="5 6">
    <name type="scientific">Bacillus atrophaeus (strain 1942)</name>
    <dbReference type="NCBI Taxonomy" id="720555"/>
    <lineage>
        <taxon>Bacteria</taxon>
        <taxon>Bacillati</taxon>
        <taxon>Bacillota</taxon>
        <taxon>Bacilli</taxon>
        <taxon>Bacillales</taxon>
        <taxon>Bacillaceae</taxon>
        <taxon>Bacillus</taxon>
    </lineage>
</organism>
<feature type="domain" description="Aminotransferase class I/classII large" evidence="4">
    <location>
        <begin position="33"/>
        <end position="383"/>
    </location>
</feature>
<proteinExistence type="predicted"/>